<reference evidence="4" key="1">
    <citation type="submission" date="2023-07" db="EMBL/GenBank/DDBJ databases">
        <title>Two novel species in the genus Flavivirga.</title>
        <authorList>
            <person name="Kwon K."/>
        </authorList>
    </citation>
    <scope>NUCLEOTIDE SEQUENCE</scope>
    <source>
        <strain evidence="4">KCTC 52353</strain>
    </source>
</reference>
<evidence type="ECO:0000256" key="1">
    <source>
        <dbReference type="SAM" id="Phobius"/>
    </source>
</evidence>
<dbReference type="RefSeq" id="WP_303279493.1">
    <property type="nucleotide sequence ID" value="NZ_JAUOEK010000172.1"/>
</dbReference>
<dbReference type="Gene3D" id="3.55.50.30">
    <property type="match status" value="1"/>
</dbReference>
<name>A0ABT8WF73_9FLAO</name>
<feature type="transmembrane region" description="Helical" evidence="1">
    <location>
        <begin position="85"/>
        <end position="102"/>
    </location>
</feature>
<sequence length="386" mass="44184">MAIKTIQNLIVKYLTNSANAKELDILQSWIEVPSNKKIFKEFVKTYYLIKLSMGNPDQDEIKKRLQKEIKADKVFFLRKKIKTTFKYAAIAILFISIGYFLINIKSRYSTDEPIIVKEEKITLELENGEIIVISEGDVNKVLKSKGKIIGVQNSGKLLYDDNQTKVDEVIYNTLKIPYGKRFDLVLSDGTLVYLNSGSKLKYPIKFPKGEERQVFLEGEAFFEVAHDKQHPFKVETEELNVQVLGTKFNLSSYPEDNSTDVVLTNGSVSLGHVGVGDEKNVILKPGFKGSFNRTGKTISKEKVNTTIYTAWLNGNLVFKNTPFDLIIKKLERNYNVIIINNNKMLSNESFNATIEVDNESILQVFEYFKKVHDIQYQVFDNKIIIN</sequence>
<dbReference type="Pfam" id="PF04773">
    <property type="entry name" value="FecR"/>
    <property type="match status" value="1"/>
</dbReference>
<dbReference type="PANTHER" id="PTHR30273:SF2">
    <property type="entry name" value="PROTEIN FECR"/>
    <property type="match status" value="1"/>
</dbReference>
<evidence type="ECO:0000313" key="4">
    <source>
        <dbReference type="EMBL" id="MDO5971780.1"/>
    </source>
</evidence>
<keyword evidence="1" id="KW-0812">Transmembrane</keyword>
<keyword evidence="1" id="KW-0472">Membrane</keyword>
<dbReference type="PANTHER" id="PTHR30273">
    <property type="entry name" value="PERIPLASMIC SIGNAL SENSOR AND SIGMA FACTOR ACTIVATOR FECR-RELATED"/>
    <property type="match status" value="1"/>
</dbReference>
<keyword evidence="5" id="KW-1185">Reference proteome</keyword>
<protein>
    <submittedName>
        <fullName evidence="4">FecR domain-containing protein</fullName>
    </submittedName>
</protein>
<feature type="domain" description="FecR protein" evidence="2">
    <location>
        <begin position="175"/>
        <end position="268"/>
    </location>
</feature>
<comment type="caution">
    <text evidence="4">The sequence shown here is derived from an EMBL/GenBank/DDBJ whole genome shotgun (WGS) entry which is preliminary data.</text>
</comment>
<accession>A0ABT8WF73</accession>
<gene>
    <name evidence="4" type="ORF">Q4Q35_18415</name>
</gene>
<organism evidence="4 5">
    <name type="scientific">Flavivirga aquimarina</name>
    <dbReference type="NCBI Taxonomy" id="2027862"/>
    <lineage>
        <taxon>Bacteria</taxon>
        <taxon>Pseudomonadati</taxon>
        <taxon>Bacteroidota</taxon>
        <taxon>Flavobacteriia</taxon>
        <taxon>Flavobacteriales</taxon>
        <taxon>Flavobacteriaceae</taxon>
        <taxon>Flavivirga</taxon>
    </lineage>
</organism>
<dbReference type="Pfam" id="PF16344">
    <property type="entry name" value="FecR_C"/>
    <property type="match status" value="1"/>
</dbReference>
<proteinExistence type="predicted"/>
<evidence type="ECO:0000313" key="5">
    <source>
        <dbReference type="Proteomes" id="UP001176883"/>
    </source>
</evidence>
<dbReference type="Proteomes" id="UP001176883">
    <property type="component" value="Unassembled WGS sequence"/>
</dbReference>
<dbReference type="EMBL" id="JAUOEK010000172">
    <property type="protein sequence ID" value="MDO5971780.1"/>
    <property type="molecule type" value="Genomic_DNA"/>
</dbReference>
<evidence type="ECO:0000259" key="3">
    <source>
        <dbReference type="Pfam" id="PF16344"/>
    </source>
</evidence>
<evidence type="ECO:0000259" key="2">
    <source>
        <dbReference type="Pfam" id="PF04773"/>
    </source>
</evidence>
<feature type="domain" description="Protein FecR C-terminal" evidence="3">
    <location>
        <begin position="316"/>
        <end position="385"/>
    </location>
</feature>
<dbReference type="Gene3D" id="2.60.120.1440">
    <property type="match status" value="1"/>
</dbReference>
<dbReference type="InterPro" id="IPR006860">
    <property type="entry name" value="FecR"/>
</dbReference>
<dbReference type="InterPro" id="IPR012373">
    <property type="entry name" value="Ferrdict_sens_TM"/>
</dbReference>
<keyword evidence="1" id="KW-1133">Transmembrane helix</keyword>
<dbReference type="InterPro" id="IPR032508">
    <property type="entry name" value="FecR_C"/>
</dbReference>